<dbReference type="AlphaFoldDB" id="A0A423SQC5"/>
<reference evidence="1 2" key="2">
    <citation type="submission" date="2019-01" db="EMBL/GenBank/DDBJ databases">
        <title>The decoding of complex shrimp genome reveals the adaptation for benthos swimmer, frequently molting mechanism and breeding impact on genome.</title>
        <authorList>
            <person name="Sun Y."/>
            <person name="Gao Y."/>
            <person name="Yu Y."/>
        </authorList>
    </citation>
    <scope>NUCLEOTIDE SEQUENCE [LARGE SCALE GENOMIC DNA]</scope>
    <source>
        <tissue evidence="1">Muscle</tissue>
    </source>
</reference>
<reference evidence="1 2" key="1">
    <citation type="submission" date="2018-04" db="EMBL/GenBank/DDBJ databases">
        <authorList>
            <person name="Zhang X."/>
            <person name="Yuan J."/>
            <person name="Li F."/>
            <person name="Xiang J."/>
        </authorList>
    </citation>
    <scope>NUCLEOTIDE SEQUENCE [LARGE SCALE GENOMIC DNA]</scope>
    <source>
        <tissue evidence="1">Muscle</tissue>
    </source>
</reference>
<keyword evidence="2" id="KW-1185">Reference proteome</keyword>
<organism evidence="1 2">
    <name type="scientific">Penaeus vannamei</name>
    <name type="common">Whiteleg shrimp</name>
    <name type="synonym">Litopenaeus vannamei</name>
    <dbReference type="NCBI Taxonomy" id="6689"/>
    <lineage>
        <taxon>Eukaryota</taxon>
        <taxon>Metazoa</taxon>
        <taxon>Ecdysozoa</taxon>
        <taxon>Arthropoda</taxon>
        <taxon>Crustacea</taxon>
        <taxon>Multicrustacea</taxon>
        <taxon>Malacostraca</taxon>
        <taxon>Eumalacostraca</taxon>
        <taxon>Eucarida</taxon>
        <taxon>Decapoda</taxon>
        <taxon>Dendrobranchiata</taxon>
        <taxon>Penaeoidea</taxon>
        <taxon>Penaeidae</taxon>
        <taxon>Penaeus</taxon>
    </lineage>
</organism>
<accession>A0A423SQC5</accession>
<dbReference type="Proteomes" id="UP000283509">
    <property type="component" value="Unassembled WGS sequence"/>
</dbReference>
<name>A0A423SQC5_PENVA</name>
<evidence type="ECO:0000313" key="1">
    <source>
        <dbReference type="EMBL" id="ROT66420.1"/>
    </source>
</evidence>
<proteinExistence type="predicted"/>
<dbReference type="EMBL" id="QCYY01002936">
    <property type="protein sequence ID" value="ROT66420.1"/>
    <property type="molecule type" value="Genomic_DNA"/>
</dbReference>
<evidence type="ECO:0000313" key="2">
    <source>
        <dbReference type="Proteomes" id="UP000283509"/>
    </source>
</evidence>
<sequence length="373" mass="40460">MSLCRTHVAPLCHVQKGAAEATLNVSERIWRRFWLLESGKCVNRDAVKLGLFFPSCGRSDAGGSDIARNPLGSTPHFSCRHIFNPRRILRDHLNDPSAIANVLRYATLPVMGRLDPERYAALTQSGGAKADDLAPDQYHVILFLPAASSEFPSARDGRERGTPLWTPVGQVAAEVAGPDLTFSWLSMTSRGPTPGRATAASWSPNLHAKTSPCTLTPTCPLRLLLPWLQEGQGVAIPPGSDAEPTTPGSPVWQESTTYGCWRTRCARLLSSTESALRASAEQLYPLSSRRAPHPSSTLALTLSPLTLCLQEPSISVAKPRPIAFAETVYTYDIGTGVLQRSVGRSYALPAREFDDMTGIYCGFDIYSIVPVVC</sequence>
<dbReference type="OrthoDB" id="6354750at2759"/>
<gene>
    <name evidence="1" type="ORF">C7M84_015555</name>
</gene>
<comment type="caution">
    <text evidence="1">The sequence shown here is derived from an EMBL/GenBank/DDBJ whole genome shotgun (WGS) entry which is preliminary data.</text>
</comment>
<protein>
    <submittedName>
        <fullName evidence="1">Uncharacterized protein</fullName>
    </submittedName>
</protein>